<dbReference type="GO" id="GO:0016491">
    <property type="term" value="F:oxidoreductase activity"/>
    <property type="evidence" value="ECO:0007669"/>
    <property type="project" value="UniProtKB-KW"/>
</dbReference>
<dbReference type="OrthoDB" id="66881at2759"/>
<comment type="caution">
    <text evidence="8">The sequence shown here is derived from an EMBL/GenBank/DDBJ whole genome shotgun (WGS) entry which is preliminary data.</text>
</comment>
<dbReference type="AlphaFoldDB" id="A0A9P1GZ16"/>
<dbReference type="EMBL" id="CALLCH030000008">
    <property type="protein sequence ID" value="CAI4213491.1"/>
    <property type="molecule type" value="Genomic_DNA"/>
</dbReference>
<keyword evidence="3" id="KW-0285">Flavoprotein</keyword>
<dbReference type="InterPro" id="IPR046528">
    <property type="entry name" value="DUF6593"/>
</dbReference>
<dbReference type="SUPFAM" id="SSF51905">
    <property type="entry name" value="FAD/NAD(P)-binding domain"/>
    <property type="match status" value="2"/>
</dbReference>
<evidence type="ECO:0000256" key="4">
    <source>
        <dbReference type="ARBA" id="ARBA00022827"/>
    </source>
</evidence>
<dbReference type="Gene3D" id="3.50.50.60">
    <property type="entry name" value="FAD/NAD(P)-binding domain"/>
    <property type="match status" value="3"/>
</dbReference>
<dbReference type="InterPro" id="IPR050775">
    <property type="entry name" value="FAD-binding_Monooxygenases"/>
</dbReference>
<comment type="cofactor">
    <cofactor evidence="1">
        <name>FAD</name>
        <dbReference type="ChEBI" id="CHEBI:57692"/>
    </cofactor>
</comment>
<dbReference type="InterPro" id="IPR036188">
    <property type="entry name" value="FAD/NAD-bd_sf"/>
</dbReference>
<reference evidence="8" key="1">
    <citation type="submission" date="2022-11" db="EMBL/GenBank/DDBJ databases">
        <authorList>
            <person name="Scott C."/>
            <person name="Bruce N."/>
        </authorList>
    </citation>
    <scope>NUCLEOTIDE SEQUENCE</scope>
</reference>
<protein>
    <recommendedName>
        <fullName evidence="7">DUF6593 domain-containing protein</fullName>
    </recommendedName>
</protein>
<organism evidence="8 9">
    <name type="scientific">Parascedosporium putredinis</name>
    <dbReference type="NCBI Taxonomy" id="1442378"/>
    <lineage>
        <taxon>Eukaryota</taxon>
        <taxon>Fungi</taxon>
        <taxon>Dikarya</taxon>
        <taxon>Ascomycota</taxon>
        <taxon>Pezizomycotina</taxon>
        <taxon>Sordariomycetes</taxon>
        <taxon>Hypocreomycetidae</taxon>
        <taxon>Microascales</taxon>
        <taxon>Microascaceae</taxon>
        <taxon>Parascedosporium</taxon>
    </lineage>
</organism>
<keyword evidence="4" id="KW-0274">FAD</keyword>
<sequence>MTVPALELGALMAKYGEEKDKRVKEDGKNQYVQLADSDRWGSLSRDPWAGFDAKDIRIADVAGGFGGTWYWNRYPGLMCDVESYVYMPLLEETGYMPKHRYSYGTELREHADRIADKWGVRASFRTAAEASTWDEGARRWVTKLRQDRGPDGGGDVHLTVRSQFLVNANGVLNHPKMPRGLKTSAARPSMPLLKGKRVGIIGTGATAIQVVPQLAKWAGELYVFQRTPSSVAERGQRETDPAEWEAKIAAKKGWQRERTRNFNQFCTAQREGVNVVDDGWTKALAYYTLHIATMVALDFNYSDGNRRRVEEVIKDKEVAERLKAWYPVWCKRPAFHDEYLPAFNLSHVHLVDTEGKGVTGATETGVVVGDKEYPIDVLILSTGYRLPMADNGEPGSHSNMVFTGRGGRTLADKWATQGATTLHGVLTSGFPNLFLTGPAQTGACPNFAWGQNVLSQHVAYIVAQAHERSGPTAVVEPSVEAEEGWSGLIMAFSGLMAPIGICTPSYINSEGGLPSDPVEDEGYARRRSLLRRKTSSYSASVQALVIEDLGTNSFQLTDGKDSRALYVVQRNPSKPHLSISRGTSVADVVGTAIIHKFSSTIDVVFGGQPLKLKRKGAFNDSHAFHHPSTTALQWKGLGGAGGFGLQDEQERTICTYDKKGGFEFPTLVQDQHMLDLIVVTGLATDEYRRRSHRNWNESLVWTLNQVGV</sequence>
<feature type="domain" description="DUF6593" evidence="7">
    <location>
        <begin position="557"/>
        <end position="689"/>
    </location>
</feature>
<evidence type="ECO:0000256" key="3">
    <source>
        <dbReference type="ARBA" id="ARBA00022630"/>
    </source>
</evidence>
<proteinExistence type="inferred from homology"/>
<dbReference type="Pfam" id="PF20236">
    <property type="entry name" value="DUF6593"/>
    <property type="match status" value="1"/>
</dbReference>
<evidence type="ECO:0000256" key="1">
    <source>
        <dbReference type="ARBA" id="ARBA00001974"/>
    </source>
</evidence>
<evidence type="ECO:0000256" key="2">
    <source>
        <dbReference type="ARBA" id="ARBA00010139"/>
    </source>
</evidence>
<keyword evidence="6" id="KW-0560">Oxidoreductase</keyword>
<name>A0A9P1GZ16_9PEZI</name>
<comment type="similarity">
    <text evidence="2">Belongs to the FAD-binding monooxygenase family.</text>
</comment>
<keyword evidence="9" id="KW-1185">Reference proteome</keyword>
<gene>
    <name evidence="8" type="ORF">PPNO1_LOCUS3241</name>
</gene>
<evidence type="ECO:0000313" key="8">
    <source>
        <dbReference type="EMBL" id="CAI4213491.1"/>
    </source>
</evidence>
<dbReference type="PANTHER" id="PTHR43098">
    <property type="entry name" value="L-ORNITHINE N(5)-MONOOXYGENASE-RELATED"/>
    <property type="match status" value="1"/>
</dbReference>
<keyword evidence="5" id="KW-0521">NADP</keyword>
<evidence type="ECO:0000256" key="5">
    <source>
        <dbReference type="ARBA" id="ARBA00022857"/>
    </source>
</evidence>
<evidence type="ECO:0000259" key="7">
    <source>
        <dbReference type="Pfam" id="PF20236"/>
    </source>
</evidence>
<evidence type="ECO:0000313" key="9">
    <source>
        <dbReference type="Proteomes" id="UP000838763"/>
    </source>
</evidence>
<dbReference type="PANTHER" id="PTHR43098:SF2">
    <property type="entry name" value="FAD-BINDING MONOOXYGENASE AUSB-RELATED"/>
    <property type="match status" value="1"/>
</dbReference>
<evidence type="ECO:0000256" key="6">
    <source>
        <dbReference type="ARBA" id="ARBA00023002"/>
    </source>
</evidence>
<dbReference type="Proteomes" id="UP000838763">
    <property type="component" value="Unassembled WGS sequence"/>
</dbReference>
<accession>A0A9P1GZ16</accession>